<evidence type="ECO:0000313" key="2">
    <source>
        <dbReference type="EMBL" id="SOU89989.1"/>
    </source>
</evidence>
<dbReference type="Proteomes" id="UP000490060">
    <property type="component" value="Unassembled WGS sequence"/>
</dbReference>
<organism evidence="2 3">
    <name type="scientific">Tenacibaculum finnmarkense genomovar ulcerans</name>
    <dbReference type="NCBI Taxonomy" id="2781388"/>
    <lineage>
        <taxon>Bacteria</taxon>
        <taxon>Pseudomonadati</taxon>
        <taxon>Bacteroidota</taxon>
        <taxon>Flavobacteriia</taxon>
        <taxon>Flavobacteriales</taxon>
        <taxon>Flavobacteriaceae</taxon>
        <taxon>Tenacibaculum</taxon>
        <taxon>Tenacibaculum finnmarkense</taxon>
    </lineage>
</organism>
<name>A0A2I2MBQ6_9FLAO</name>
<dbReference type="EMBL" id="OENE01000055">
    <property type="protein sequence ID" value="SOU89989.1"/>
    <property type="molecule type" value="Genomic_DNA"/>
</dbReference>
<reference evidence="2 3" key="1">
    <citation type="submission" date="2017-11" db="EMBL/GenBank/DDBJ databases">
        <authorList>
            <person name="Duchaud E."/>
        </authorList>
    </citation>
    <scope>NUCLEOTIDE SEQUENCE [LARGE SCALE GENOMIC DNA]</scope>
    <source>
        <strain evidence="2 3">TNO010</strain>
    </source>
</reference>
<feature type="chain" id="PRO_5014173956" description="Heme-binding protein HmuY" evidence="1">
    <location>
        <begin position="25"/>
        <end position="236"/>
    </location>
</feature>
<accession>A0A2I2MBQ6</accession>
<dbReference type="AlphaFoldDB" id="A0A2I2MBQ6"/>
<proteinExistence type="predicted"/>
<dbReference type="PROSITE" id="PS51257">
    <property type="entry name" value="PROKAR_LIPOPROTEIN"/>
    <property type="match status" value="1"/>
</dbReference>
<evidence type="ECO:0008006" key="4">
    <source>
        <dbReference type="Google" id="ProtNLM"/>
    </source>
</evidence>
<protein>
    <recommendedName>
        <fullName evidence="4">Heme-binding protein HmuY</fullName>
    </recommendedName>
</protein>
<dbReference type="RefSeq" id="WP_172506012.1">
    <property type="nucleotide sequence ID" value="NZ_OENE01000055.1"/>
</dbReference>
<evidence type="ECO:0000313" key="3">
    <source>
        <dbReference type="Proteomes" id="UP000490060"/>
    </source>
</evidence>
<keyword evidence="1" id="KW-0732">Signal</keyword>
<sequence length="236" mass="26599">MKKTGILLTKAILVLLFTTFTACSDSGDDLPVVKTNAKTLEITTSAIGDQTQTAKQTGDFQKFSFKEGALEATSDAWDFAIRGRVFLINGLSKYGGGEKIGLINEPKRTKNVAITEQNDMFETRTSALGLPDHIYKQDALNMGYESYTSAISWLPRRGGADPRENWYFRSSQNRDLLLLKPVVFIFKTHDGHFAKMAVKSIVRTNTDFDKKEDIDYVIQYYYNPEKGNPNLDEKIQ</sequence>
<gene>
    <name evidence="2" type="ORF">TNO010_90066</name>
</gene>
<feature type="signal peptide" evidence="1">
    <location>
        <begin position="1"/>
        <end position="24"/>
    </location>
</feature>
<evidence type="ECO:0000256" key="1">
    <source>
        <dbReference type="SAM" id="SignalP"/>
    </source>
</evidence>